<gene>
    <name evidence="1" type="ORF">GUJ93_ZPchr0004g39889</name>
</gene>
<evidence type="ECO:0000313" key="2">
    <source>
        <dbReference type="Proteomes" id="UP000729402"/>
    </source>
</evidence>
<comment type="caution">
    <text evidence="1">The sequence shown here is derived from an EMBL/GenBank/DDBJ whole genome shotgun (WGS) entry which is preliminary data.</text>
</comment>
<sequence>MGTTGTGTSAGANRAEIKANEKVQTLVTEVLRCCDYILGALGDTIGDGGGVVMGVDGGINTVGTGK</sequence>
<reference evidence="1" key="2">
    <citation type="submission" date="2021-02" db="EMBL/GenBank/DDBJ databases">
        <authorList>
            <person name="Kimball J.A."/>
            <person name="Haas M.W."/>
            <person name="Macchietto M."/>
            <person name="Kono T."/>
            <person name="Duquette J."/>
            <person name="Shao M."/>
        </authorList>
    </citation>
    <scope>NUCLEOTIDE SEQUENCE</scope>
    <source>
        <tissue evidence="1">Fresh leaf tissue</tissue>
    </source>
</reference>
<evidence type="ECO:0000313" key="1">
    <source>
        <dbReference type="EMBL" id="KAG8065030.1"/>
    </source>
</evidence>
<dbReference type="Proteomes" id="UP000729402">
    <property type="component" value="Unassembled WGS sequence"/>
</dbReference>
<keyword evidence="2" id="KW-1185">Reference proteome</keyword>
<protein>
    <submittedName>
        <fullName evidence="1">Uncharacterized protein</fullName>
    </submittedName>
</protein>
<reference evidence="1" key="1">
    <citation type="journal article" date="2021" name="bioRxiv">
        <title>Whole Genome Assembly and Annotation of Northern Wild Rice, Zizania palustris L., Supports a Whole Genome Duplication in the Zizania Genus.</title>
        <authorList>
            <person name="Haas M."/>
            <person name="Kono T."/>
            <person name="Macchietto M."/>
            <person name="Millas R."/>
            <person name="McGilp L."/>
            <person name="Shao M."/>
            <person name="Duquette J."/>
            <person name="Hirsch C.N."/>
            <person name="Kimball J."/>
        </authorList>
    </citation>
    <scope>NUCLEOTIDE SEQUENCE</scope>
    <source>
        <tissue evidence="1">Fresh leaf tissue</tissue>
    </source>
</reference>
<proteinExistence type="predicted"/>
<accession>A0A8J5RZC8</accession>
<dbReference type="EMBL" id="JAAALK010000285">
    <property type="protein sequence ID" value="KAG8065030.1"/>
    <property type="molecule type" value="Genomic_DNA"/>
</dbReference>
<organism evidence="1 2">
    <name type="scientific">Zizania palustris</name>
    <name type="common">Northern wild rice</name>
    <dbReference type="NCBI Taxonomy" id="103762"/>
    <lineage>
        <taxon>Eukaryota</taxon>
        <taxon>Viridiplantae</taxon>
        <taxon>Streptophyta</taxon>
        <taxon>Embryophyta</taxon>
        <taxon>Tracheophyta</taxon>
        <taxon>Spermatophyta</taxon>
        <taxon>Magnoliopsida</taxon>
        <taxon>Liliopsida</taxon>
        <taxon>Poales</taxon>
        <taxon>Poaceae</taxon>
        <taxon>BOP clade</taxon>
        <taxon>Oryzoideae</taxon>
        <taxon>Oryzeae</taxon>
        <taxon>Zizaniinae</taxon>
        <taxon>Zizania</taxon>
    </lineage>
</organism>
<name>A0A8J5RZC8_ZIZPA</name>
<dbReference type="AlphaFoldDB" id="A0A8J5RZC8"/>